<dbReference type="KEGG" id="ocy:OSSY52_12850"/>
<organism evidence="4 5">
    <name type="scientific">Tepiditoga spiralis</name>
    <dbReference type="NCBI Taxonomy" id="2108365"/>
    <lineage>
        <taxon>Bacteria</taxon>
        <taxon>Thermotogati</taxon>
        <taxon>Thermotogota</taxon>
        <taxon>Thermotogae</taxon>
        <taxon>Petrotogales</taxon>
        <taxon>Petrotogaceae</taxon>
        <taxon>Tepiditoga</taxon>
    </lineage>
</organism>
<dbReference type="PANTHER" id="PTHR45266">
    <property type="entry name" value="OXALOACETATE DECARBOXYLASE ALPHA CHAIN"/>
    <property type="match status" value="1"/>
</dbReference>
<accession>A0A7G1G7I4</accession>
<protein>
    <submittedName>
        <fullName evidence="4">Acetyl-CoA carboxylase biotin carboxyl carrier protein subunit</fullName>
    </submittedName>
</protein>
<dbReference type="PROSITE" id="PS00188">
    <property type="entry name" value="BIOTIN"/>
    <property type="match status" value="1"/>
</dbReference>
<dbReference type="InterPro" id="IPR011053">
    <property type="entry name" value="Single_hybrid_motif"/>
</dbReference>
<dbReference type="RefSeq" id="WP_190613504.1">
    <property type="nucleotide sequence ID" value="NZ_AP018712.1"/>
</dbReference>
<dbReference type="AlphaFoldDB" id="A0A7G1G7I4"/>
<feature type="domain" description="Lipoyl-binding" evidence="3">
    <location>
        <begin position="55"/>
        <end position="134"/>
    </location>
</feature>
<keyword evidence="5" id="KW-1185">Reference proteome</keyword>
<dbReference type="PROSITE" id="PS50968">
    <property type="entry name" value="BIOTINYL_LIPOYL"/>
    <property type="match status" value="1"/>
</dbReference>
<dbReference type="Pfam" id="PF00364">
    <property type="entry name" value="Biotin_lipoyl"/>
    <property type="match status" value="1"/>
</dbReference>
<keyword evidence="1" id="KW-0092">Biotin</keyword>
<dbReference type="FunCoup" id="A0A7G1G7I4">
    <property type="interactions" value="179"/>
</dbReference>
<evidence type="ECO:0000256" key="1">
    <source>
        <dbReference type="ARBA" id="ARBA00023267"/>
    </source>
</evidence>
<feature type="region of interest" description="Disordered" evidence="2">
    <location>
        <begin position="38"/>
        <end position="67"/>
    </location>
</feature>
<dbReference type="InterPro" id="IPR050709">
    <property type="entry name" value="Biotin_Carboxyl_Carrier/Decarb"/>
</dbReference>
<evidence type="ECO:0000259" key="3">
    <source>
        <dbReference type="PROSITE" id="PS50968"/>
    </source>
</evidence>
<dbReference type="FunFam" id="2.40.50.100:FF:000003">
    <property type="entry name" value="Acetyl-CoA carboxylase biotin carboxyl carrier protein"/>
    <property type="match status" value="1"/>
</dbReference>
<evidence type="ECO:0000313" key="4">
    <source>
        <dbReference type="EMBL" id="BBE31144.1"/>
    </source>
</evidence>
<sequence length="134" mass="13758">MIKKFNVKVNGKSYEVEVEEVSSQGTVPVQSVPVAAPVQKPAATPASAPTPKPAATPASAPTAGGHEVISPLPGAVVDILVSVGQSVSEGDKLIIIEAMKMENEIPAPVSGVIDKILVKKGDTVEGEQLLITIK</sequence>
<gene>
    <name evidence="4" type="ORF">OSSY52_12850</name>
</gene>
<dbReference type="CDD" id="cd06850">
    <property type="entry name" value="biotinyl_domain"/>
    <property type="match status" value="1"/>
</dbReference>
<evidence type="ECO:0000313" key="5">
    <source>
        <dbReference type="Proteomes" id="UP000516361"/>
    </source>
</evidence>
<reference evidence="4 5" key="1">
    <citation type="submission" date="2018-06" db="EMBL/GenBank/DDBJ databases">
        <title>Genome sequencing of Oceanotoga sp. sy52.</title>
        <authorList>
            <person name="Mori K."/>
        </authorList>
    </citation>
    <scope>NUCLEOTIDE SEQUENCE [LARGE SCALE GENOMIC DNA]</scope>
    <source>
        <strain evidence="5">sy52</strain>
    </source>
</reference>
<feature type="compositionally biased region" description="Low complexity" evidence="2">
    <location>
        <begin position="38"/>
        <end position="47"/>
    </location>
</feature>
<dbReference type="EMBL" id="AP018712">
    <property type="protein sequence ID" value="BBE31144.1"/>
    <property type="molecule type" value="Genomic_DNA"/>
</dbReference>
<proteinExistence type="predicted"/>
<dbReference type="PANTHER" id="PTHR45266:SF3">
    <property type="entry name" value="OXALOACETATE DECARBOXYLASE ALPHA CHAIN"/>
    <property type="match status" value="1"/>
</dbReference>
<evidence type="ECO:0000256" key="2">
    <source>
        <dbReference type="SAM" id="MobiDB-lite"/>
    </source>
</evidence>
<name>A0A7G1G7I4_9BACT</name>
<dbReference type="SUPFAM" id="SSF51230">
    <property type="entry name" value="Single hybrid motif"/>
    <property type="match status" value="1"/>
</dbReference>
<dbReference type="InterPro" id="IPR000089">
    <property type="entry name" value="Biotin_lipoyl"/>
</dbReference>
<dbReference type="InterPro" id="IPR001882">
    <property type="entry name" value="Biotin_BS"/>
</dbReference>
<dbReference type="Gene3D" id="2.40.50.100">
    <property type="match status" value="1"/>
</dbReference>
<dbReference type="InParanoid" id="A0A7G1G7I4"/>
<dbReference type="Proteomes" id="UP000516361">
    <property type="component" value="Chromosome"/>
</dbReference>